<protein>
    <recommendedName>
        <fullName evidence="4">DUF4345 domain-containing protein</fullName>
    </recommendedName>
</protein>
<accession>A0AAW9HBL4</accession>
<reference evidence="2" key="1">
    <citation type="submission" date="2023-11" db="EMBL/GenBank/DDBJ databases">
        <title>Comparative genomics revealed phylogeny of phytopathogenic Pectobacterium aroidearum based on whole-genome sequencing and function of putative horizontal acquire islands in P. aroidearum PccS1.</title>
        <authorList>
            <person name="Fan J."/>
            <person name="Yang L."/>
        </authorList>
    </citation>
    <scope>NUCLEOTIDE SEQUENCE</scope>
    <source>
        <strain evidence="2">NJAU140</strain>
    </source>
</reference>
<dbReference type="Proteomes" id="UP001269968">
    <property type="component" value="Unassembled WGS sequence"/>
</dbReference>
<keyword evidence="1" id="KW-1133">Transmembrane helix</keyword>
<evidence type="ECO:0000256" key="1">
    <source>
        <dbReference type="SAM" id="Phobius"/>
    </source>
</evidence>
<feature type="transmembrane region" description="Helical" evidence="1">
    <location>
        <begin position="96"/>
        <end position="117"/>
    </location>
</feature>
<sequence length="137" mass="15077">MKFSQLAVLTSALFFILAIVWMFFPEQLLTLWGIEPTPGTSVICRRSAAFFVGVGVMCFLARNAEPSPTRYALATGISTISFILAILGIAEWCEGHVSGQILFAALIELLLGIAFLLSNRVANNKHTNFKHCRVNDK</sequence>
<dbReference type="EMBL" id="JAXHOZ010000030">
    <property type="protein sequence ID" value="MDY4377789.1"/>
    <property type="molecule type" value="Genomic_DNA"/>
</dbReference>
<comment type="caution">
    <text evidence="2">The sequence shown here is derived from an EMBL/GenBank/DDBJ whole genome shotgun (WGS) entry which is preliminary data.</text>
</comment>
<feature type="transmembrane region" description="Helical" evidence="1">
    <location>
        <begin position="71"/>
        <end position="90"/>
    </location>
</feature>
<name>A0AAW9HBL4_9GAMM</name>
<proteinExistence type="predicted"/>
<dbReference type="AlphaFoldDB" id="A0AAW9HBL4"/>
<feature type="transmembrane region" description="Helical" evidence="1">
    <location>
        <begin position="46"/>
        <end position="64"/>
    </location>
</feature>
<keyword evidence="1" id="KW-0472">Membrane</keyword>
<evidence type="ECO:0000313" key="3">
    <source>
        <dbReference type="Proteomes" id="UP001269968"/>
    </source>
</evidence>
<organism evidence="2 3">
    <name type="scientific">Pectobacterium brasiliense</name>
    <dbReference type="NCBI Taxonomy" id="180957"/>
    <lineage>
        <taxon>Bacteria</taxon>
        <taxon>Pseudomonadati</taxon>
        <taxon>Pseudomonadota</taxon>
        <taxon>Gammaproteobacteria</taxon>
        <taxon>Enterobacterales</taxon>
        <taxon>Pectobacteriaceae</taxon>
        <taxon>Pectobacterium</taxon>
    </lineage>
</organism>
<dbReference type="RefSeq" id="WP_320714059.1">
    <property type="nucleotide sequence ID" value="NZ_JAXHOZ010000030.1"/>
</dbReference>
<keyword evidence="1" id="KW-0812">Transmembrane</keyword>
<evidence type="ECO:0000313" key="2">
    <source>
        <dbReference type="EMBL" id="MDY4377789.1"/>
    </source>
</evidence>
<evidence type="ECO:0008006" key="4">
    <source>
        <dbReference type="Google" id="ProtNLM"/>
    </source>
</evidence>
<gene>
    <name evidence="2" type="ORF">SOV92_08065</name>
</gene>